<proteinExistence type="predicted"/>
<evidence type="ECO:0000313" key="2">
    <source>
        <dbReference type="EMBL" id="EFQ86838.1"/>
    </source>
</evidence>
<feature type="region of interest" description="Disordered" evidence="1">
    <location>
        <begin position="149"/>
        <end position="170"/>
    </location>
</feature>
<feature type="compositionally biased region" description="Low complexity" evidence="1">
    <location>
        <begin position="52"/>
        <end position="69"/>
    </location>
</feature>
<feature type="compositionally biased region" description="Polar residues" evidence="1">
    <location>
        <begin position="1"/>
        <end position="16"/>
    </location>
</feature>
<dbReference type="HOGENOM" id="CLU_1571442_0_0_1"/>
<accession>E3S5B2</accession>
<evidence type="ECO:0000256" key="1">
    <source>
        <dbReference type="SAM" id="MobiDB-lite"/>
    </source>
</evidence>
<dbReference type="AlphaFoldDB" id="E3S5B2"/>
<dbReference type="Proteomes" id="UP000001067">
    <property type="component" value="Unassembled WGS sequence"/>
</dbReference>
<dbReference type="EMBL" id="GL537225">
    <property type="protein sequence ID" value="EFQ86838.1"/>
    <property type="molecule type" value="Genomic_DNA"/>
</dbReference>
<protein>
    <submittedName>
        <fullName evidence="2">Uncharacterized protein</fullName>
    </submittedName>
</protein>
<dbReference type="OrthoDB" id="3694969at2759"/>
<evidence type="ECO:0000313" key="3">
    <source>
        <dbReference type="Proteomes" id="UP000001067"/>
    </source>
</evidence>
<keyword evidence="3" id="KW-1185">Reference proteome</keyword>
<name>E3S5B2_PYRTT</name>
<dbReference type="KEGG" id="pte:PTT_17810"/>
<feature type="compositionally biased region" description="Polar residues" evidence="1">
    <location>
        <begin position="80"/>
        <end position="110"/>
    </location>
</feature>
<feature type="compositionally biased region" description="Basic and acidic residues" evidence="1">
    <location>
        <begin position="153"/>
        <end position="170"/>
    </location>
</feature>
<organism evidence="3">
    <name type="scientific">Pyrenophora teres f. teres (strain 0-1)</name>
    <name type="common">Barley net blotch fungus</name>
    <name type="synonym">Drechslera teres f. teres</name>
    <dbReference type="NCBI Taxonomy" id="861557"/>
    <lineage>
        <taxon>Eukaryota</taxon>
        <taxon>Fungi</taxon>
        <taxon>Dikarya</taxon>
        <taxon>Ascomycota</taxon>
        <taxon>Pezizomycotina</taxon>
        <taxon>Dothideomycetes</taxon>
        <taxon>Pleosporomycetidae</taxon>
        <taxon>Pleosporales</taxon>
        <taxon>Pleosporineae</taxon>
        <taxon>Pleosporaceae</taxon>
        <taxon>Pyrenophora</taxon>
    </lineage>
</organism>
<feature type="region of interest" description="Disordered" evidence="1">
    <location>
        <begin position="1"/>
        <end position="126"/>
    </location>
</feature>
<reference evidence="2 3" key="1">
    <citation type="journal article" date="2010" name="Genome Biol.">
        <title>A first genome assembly of the barley fungal pathogen Pyrenophora teres f. teres.</title>
        <authorList>
            <person name="Ellwood S.R."/>
            <person name="Liu Z."/>
            <person name="Syme R.A."/>
            <person name="Lai Z."/>
            <person name="Hane J.K."/>
            <person name="Keiper F."/>
            <person name="Moffat C.S."/>
            <person name="Oliver R.P."/>
            <person name="Friesen T.L."/>
        </authorList>
    </citation>
    <scope>NUCLEOTIDE SEQUENCE [LARGE SCALE GENOMIC DNA]</scope>
    <source>
        <strain evidence="2 3">0-1</strain>
    </source>
</reference>
<sequence>MPHTSPQGTPPSSSAHDQLELQPCTTGQFKRRSHNDYSHHPMDNGMSRSRSHFSSTSSSQYSNYQSPRRASYGSFDGNPASGSSGMFRTYSNTSATQHATVQPSALQQHMESGEPRNGRLADLSPNAEYGYTNRSAMDPFHFNVNDIIGGSDSRNDDHVRDFGETKYHDK</sequence>
<gene>
    <name evidence="2" type="ORF">PTT_17810</name>
</gene>